<feature type="domain" description="Collagenase NC10/endostatin" evidence="1">
    <location>
        <begin position="1"/>
        <end position="62"/>
    </location>
</feature>
<dbReference type="Gene3D" id="3.10.100.10">
    <property type="entry name" value="Mannose-Binding Protein A, subunit A"/>
    <property type="match status" value="1"/>
</dbReference>
<evidence type="ECO:0000259" key="1">
    <source>
        <dbReference type="Pfam" id="PF06482"/>
    </source>
</evidence>
<accession>A0ABD6EY43</accession>
<proteinExistence type="predicted"/>
<dbReference type="AlphaFoldDB" id="A0ABD6EY43"/>
<reference evidence="2 3" key="1">
    <citation type="submission" date="2024-08" db="EMBL/GenBank/DDBJ databases">
        <title>Gnathostoma spinigerum genome.</title>
        <authorList>
            <person name="Gonzalez-Bertolin B."/>
            <person name="Monzon S."/>
            <person name="Zaballos A."/>
            <person name="Jimenez P."/>
            <person name="Dekumyoy P."/>
            <person name="Varona S."/>
            <person name="Cuesta I."/>
            <person name="Sumanam S."/>
            <person name="Adisakwattana P."/>
            <person name="Gasser R.B."/>
            <person name="Hernandez-Gonzalez A."/>
            <person name="Young N.D."/>
            <person name="Perteguer M.J."/>
        </authorList>
    </citation>
    <scope>NUCLEOTIDE SEQUENCE [LARGE SCALE GENOMIC DNA]</scope>
    <source>
        <strain evidence="2">AL3</strain>
        <tissue evidence="2">Liver</tissue>
    </source>
</reference>
<dbReference type="InterPro" id="IPR016187">
    <property type="entry name" value="CTDL_fold"/>
</dbReference>
<gene>
    <name evidence="2" type="ORF">AB6A40_008883</name>
</gene>
<comment type="caution">
    <text evidence="2">The sequence shown here is derived from an EMBL/GenBank/DDBJ whole genome shotgun (WGS) entry which is preliminary data.</text>
</comment>
<dbReference type="EMBL" id="JBGFUD010008648">
    <property type="protein sequence ID" value="MFH4982174.1"/>
    <property type="molecule type" value="Genomic_DNA"/>
</dbReference>
<dbReference type="Proteomes" id="UP001608902">
    <property type="component" value="Unassembled WGS sequence"/>
</dbReference>
<dbReference type="InterPro" id="IPR010515">
    <property type="entry name" value="Collagenase_NC10/endostatin"/>
</dbReference>
<dbReference type="InterPro" id="IPR016186">
    <property type="entry name" value="C-type_lectin-like/link_sf"/>
</dbReference>
<protein>
    <recommendedName>
        <fullName evidence="1">Collagenase NC10/endostatin domain-containing protein</fullName>
    </recommendedName>
</protein>
<dbReference type="Pfam" id="PF06482">
    <property type="entry name" value="Endostatin"/>
    <property type="match status" value="1"/>
</dbReference>
<sequence>MIWHGSDAAGVRSETGYCSAWRSSDPSESGSSSPIGRGLPLLDGCQNHSCSREMIVLCVENMSKYNVDRRLGKKHMHFDDK</sequence>
<evidence type="ECO:0000313" key="2">
    <source>
        <dbReference type="EMBL" id="MFH4982174.1"/>
    </source>
</evidence>
<organism evidence="2 3">
    <name type="scientific">Gnathostoma spinigerum</name>
    <dbReference type="NCBI Taxonomy" id="75299"/>
    <lineage>
        <taxon>Eukaryota</taxon>
        <taxon>Metazoa</taxon>
        <taxon>Ecdysozoa</taxon>
        <taxon>Nematoda</taxon>
        <taxon>Chromadorea</taxon>
        <taxon>Rhabditida</taxon>
        <taxon>Spirurina</taxon>
        <taxon>Gnathostomatomorpha</taxon>
        <taxon>Gnathostomatoidea</taxon>
        <taxon>Gnathostomatidae</taxon>
        <taxon>Gnathostoma</taxon>
    </lineage>
</organism>
<evidence type="ECO:0000313" key="3">
    <source>
        <dbReference type="Proteomes" id="UP001608902"/>
    </source>
</evidence>
<keyword evidence="3" id="KW-1185">Reference proteome</keyword>
<name>A0ABD6EY43_9BILA</name>
<dbReference type="SUPFAM" id="SSF56436">
    <property type="entry name" value="C-type lectin-like"/>
    <property type="match status" value="1"/>
</dbReference>